<comment type="caution">
    <text evidence="3">The sequence shown here is derived from an EMBL/GenBank/DDBJ whole genome shotgun (WGS) entry which is preliminary data.</text>
</comment>
<feature type="domain" description="Transposase IS200-like" evidence="2">
    <location>
        <begin position="2"/>
        <end position="27"/>
    </location>
</feature>
<feature type="compositionally biased region" description="Basic and acidic residues" evidence="1">
    <location>
        <begin position="26"/>
        <end position="37"/>
    </location>
</feature>
<protein>
    <recommendedName>
        <fullName evidence="2">Transposase IS200-like domain-containing protein</fullName>
    </recommendedName>
</protein>
<organism evidence="3 4">
    <name type="scientific">Streptomyces glomeratus</name>
    <dbReference type="NCBI Taxonomy" id="284452"/>
    <lineage>
        <taxon>Bacteria</taxon>
        <taxon>Bacillati</taxon>
        <taxon>Actinomycetota</taxon>
        <taxon>Actinomycetes</taxon>
        <taxon>Kitasatosporales</taxon>
        <taxon>Streptomycetaceae</taxon>
        <taxon>Streptomyces</taxon>
    </lineage>
</organism>
<feature type="compositionally biased region" description="Basic and acidic residues" evidence="1">
    <location>
        <begin position="46"/>
        <end position="69"/>
    </location>
</feature>
<gene>
    <name evidence="3" type="ORF">GCM10010448_44410</name>
</gene>
<evidence type="ECO:0000313" key="4">
    <source>
        <dbReference type="Proteomes" id="UP001501532"/>
    </source>
</evidence>
<dbReference type="InterPro" id="IPR036515">
    <property type="entry name" value="Transposase_17_sf"/>
</dbReference>
<name>A0ABP6LSP4_9ACTN</name>
<dbReference type="SUPFAM" id="SSF143422">
    <property type="entry name" value="Transposase IS200-like"/>
    <property type="match status" value="1"/>
</dbReference>
<dbReference type="Proteomes" id="UP001501532">
    <property type="component" value="Unassembled WGS sequence"/>
</dbReference>
<feature type="region of interest" description="Disordered" evidence="1">
    <location>
        <begin position="83"/>
        <end position="102"/>
    </location>
</feature>
<sequence length="128" mass="14324">MFWSPSYFAASCGGAPLSIVKDYIENQKRPTDRHHASAEASGAARLRAEDRTPARPEGRDSLRRTRDGTCGDGFTLAVTLPYAPPRRTPARRNDACGHRRKRAVKWRSLPSRSLTLTAHGLLRPWNDK</sequence>
<dbReference type="Gene3D" id="3.30.70.1290">
    <property type="entry name" value="Transposase IS200-like"/>
    <property type="match status" value="1"/>
</dbReference>
<evidence type="ECO:0000313" key="3">
    <source>
        <dbReference type="EMBL" id="GAA3056124.1"/>
    </source>
</evidence>
<reference evidence="4" key="1">
    <citation type="journal article" date="2019" name="Int. J. Syst. Evol. Microbiol.">
        <title>The Global Catalogue of Microorganisms (GCM) 10K type strain sequencing project: providing services to taxonomists for standard genome sequencing and annotation.</title>
        <authorList>
            <consortium name="The Broad Institute Genomics Platform"/>
            <consortium name="The Broad Institute Genome Sequencing Center for Infectious Disease"/>
            <person name="Wu L."/>
            <person name="Ma J."/>
        </authorList>
    </citation>
    <scope>NUCLEOTIDE SEQUENCE [LARGE SCALE GENOMIC DNA]</scope>
    <source>
        <strain evidence="4">JCM 9091</strain>
    </source>
</reference>
<evidence type="ECO:0000256" key="1">
    <source>
        <dbReference type="SAM" id="MobiDB-lite"/>
    </source>
</evidence>
<feature type="region of interest" description="Disordered" evidence="1">
    <location>
        <begin position="26"/>
        <end position="70"/>
    </location>
</feature>
<accession>A0ABP6LSP4</accession>
<keyword evidence="4" id="KW-1185">Reference proteome</keyword>
<dbReference type="EMBL" id="BAAAUF010000044">
    <property type="protein sequence ID" value="GAA3056124.1"/>
    <property type="molecule type" value="Genomic_DNA"/>
</dbReference>
<dbReference type="InterPro" id="IPR002686">
    <property type="entry name" value="Transposase_17"/>
</dbReference>
<proteinExistence type="predicted"/>
<evidence type="ECO:0000259" key="2">
    <source>
        <dbReference type="Pfam" id="PF01797"/>
    </source>
</evidence>
<dbReference type="Pfam" id="PF01797">
    <property type="entry name" value="Y1_Tnp"/>
    <property type="match status" value="1"/>
</dbReference>